<keyword evidence="2" id="KW-1185">Reference proteome</keyword>
<organism evidence="1 2">
    <name type="scientific">Sphingomonas arvum</name>
    <dbReference type="NCBI Taxonomy" id="2992113"/>
    <lineage>
        <taxon>Bacteria</taxon>
        <taxon>Pseudomonadati</taxon>
        <taxon>Pseudomonadota</taxon>
        <taxon>Alphaproteobacteria</taxon>
        <taxon>Sphingomonadales</taxon>
        <taxon>Sphingomonadaceae</taxon>
        <taxon>Sphingomonas</taxon>
    </lineage>
</organism>
<proteinExistence type="predicted"/>
<dbReference type="CDD" id="cd09627">
    <property type="entry name" value="DOMON_murB_like"/>
    <property type="match status" value="1"/>
</dbReference>
<gene>
    <name evidence="1" type="ORF">OMW55_05505</name>
</gene>
<reference evidence="1 2" key="1">
    <citation type="submission" date="2022-10" db="EMBL/GenBank/DDBJ databases">
        <title>Sphingomonas sp.</title>
        <authorList>
            <person name="Jin C."/>
        </authorList>
    </citation>
    <scope>NUCLEOTIDE SEQUENCE [LARGE SCALE GENOMIC DNA]</scope>
    <source>
        <strain evidence="1 2">BN140010</strain>
    </source>
</reference>
<dbReference type="Proteomes" id="UP001526246">
    <property type="component" value="Unassembled WGS sequence"/>
</dbReference>
<name>A0ABT3JDW6_9SPHN</name>
<protein>
    <submittedName>
        <fullName evidence="1">DOMON-like domain-containing protein</fullName>
    </submittedName>
</protein>
<sequence length="173" mass="19462">MRFELRPHSDTPPDRSDMTLEVWLERWDDGRAEISYHLHAPTDELVLPDQPRGRADELWKSTCFELFVKDEAGYTEYNFSPSGAWAAYRFEGYRSGMRPLEVDRPQIDLDDNGDAFLLDAVIELEADGRFGLAAVVEEVSGTRSYWALAHGPGKPDFHAEACFAATLPPPTAA</sequence>
<evidence type="ECO:0000313" key="2">
    <source>
        <dbReference type="Proteomes" id="UP001526246"/>
    </source>
</evidence>
<evidence type="ECO:0000313" key="1">
    <source>
        <dbReference type="EMBL" id="MCW3797263.1"/>
    </source>
</evidence>
<dbReference type="RefSeq" id="WP_264881433.1">
    <property type="nucleotide sequence ID" value="NZ_JAPDOB010000001.1"/>
</dbReference>
<accession>A0ABT3JDW6</accession>
<dbReference type="EMBL" id="JAPDOB010000001">
    <property type="protein sequence ID" value="MCW3797263.1"/>
    <property type="molecule type" value="Genomic_DNA"/>
</dbReference>
<comment type="caution">
    <text evidence="1">The sequence shown here is derived from an EMBL/GenBank/DDBJ whole genome shotgun (WGS) entry which is preliminary data.</text>
</comment>